<dbReference type="InterPro" id="IPR001164">
    <property type="entry name" value="ArfGAP_dom"/>
</dbReference>
<feature type="region of interest" description="Disordered" evidence="10">
    <location>
        <begin position="367"/>
        <end position="401"/>
    </location>
</feature>
<keyword evidence="6 8" id="KW-0040">ANK repeat</keyword>
<dbReference type="PROSITE" id="PS50088">
    <property type="entry name" value="ANK_REPEAT"/>
    <property type="match status" value="1"/>
</dbReference>
<keyword evidence="3" id="KW-0677">Repeat</keyword>
<evidence type="ECO:0000256" key="4">
    <source>
        <dbReference type="ARBA" id="ARBA00022771"/>
    </source>
</evidence>
<feature type="domain" description="Arf-GAP" evidence="11">
    <location>
        <begin position="1"/>
        <end position="109"/>
    </location>
</feature>
<feature type="compositionally biased region" description="Polar residues" evidence="10">
    <location>
        <begin position="518"/>
        <end position="544"/>
    </location>
</feature>
<dbReference type="InterPro" id="IPR032352">
    <property type="entry name" value="GIT1/2_CC"/>
</dbReference>
<evidence type="ECO:0000256" key="8">
    <source>
        <dbReference type="PROSITE-ProRule" id="PRU00023"/>
    </source>
</evidence>
<evidence type="ECO:0000256" key="5">
    <source>
        <dbReference type="ARBA" id="ARBA00022833"/>
    </source>
</evidence>
<feature type="non-terminal residue" evidence="12">
    <location>
        <position position="1"/>
    </location>
</feature>
<keyword evidence="2" id="KW-0479">Metal-binding</keyword>
<feature type="compositionally biased region" description="Polar residues" evidence="10">
    <location>
        <begin position="444"/>
        <end position="461"/>
    </location>
</feature>
<dbReference type="InterPro" id="IPR036770">
    <property type="entry name" value="Ankyrin_rpt-contain_sf"/>
</dbReference>
<dbReference type="PANTHER" id="PTHR46097">
    <property type="entry name" value="G PROTEIN-COUPLED RECEPTOR KINASE INTERACTING ARFGAP"/>
    <property type="match status" value="1"/>
</dbReference>
<evidence type="ECO:0000256" key="9">
    <source>
        <dbReference type="PROSITE-ProRule" id="PRU00288"/>
    </source>
</evidence>
<dbReference type="InterPro" id="IPR047161">
    <property type="entry name" value="GIT-like"/>
</dbReference>
<dbReference type="Pfam" id="PF12205">
    <property type="entry name" value="GIT1_C"/>
    <property type="match status" value="1"/>
</dbReference>
<keyword evidence="13" id="KW-1185">Reference proteome</keyword>
<accession>A0ABU7D3W0</accession>
<evidence type="ECO:0000256" key="3">
    <source>
        <dbReference type="ARBA" id="ARBA00022737"/>
    </source>
</evidence>
<dbReference type="EMBL" id="JAHUTJ010016559">
    <property type="protein sequence ID" value="MED6269837.1"/>
    <property type="molecule type" value="Genomic_DNA"/>
</dbReference>
<feature type="compositionally biased region" description="Low complexity" evidence="10">
    <location>
        <begin position="559"/>
        <end position="569"/>
    </location>
</feature>
<dbReference type="SUPFAM" id="SSF48403">
    <property type="entry name" value="Ankyrin repeat"/>
    <property type="match status" value="1"/>
</dbReference>
<dbReference type="Pfam" id="PF08518">
    <property type="entry name" value="GIT_SHD"/>
    <property type="match status" value="2"/>
</dbReference>
<dbReference type="PRINTS" id="PR00405">
    <property type="entry name" value="REVINTRACTNG"/>
</dbReference>
<evidence type="ECO:0000256" key="7">
    <source>
        <dbReference type="ARBA" id="ARBA00023054"/>
    </source>
</evidence>
<evidence type="ECO:0000256" key="1">
    <source>
        <dbReference type="ARBA" id="ARBA00022468"/>
    </source>
</evidence>
<dbReference type="PANTHER" id="PTHR46097:SF4">
    <property type="entry name" value="ARF GTPASE-ACTIVATING PROTEIN GIT2"/>
    <property type="match status" value="1"/>
</dbReference>
<dbReference type="InterPro" id="IPR013724">
    <property type="entry name" value="GIT_SHD"/>
</dbReference>
<dbReference type="SMART" id="SM00105">
    <property type="entry name" value="ArfGap"/>
    <property type="match status" value="1"/>
</dbReference>
<comment type="caution">
    <text evidence="12">The sequence shown here is derived from an EMBL/GenBank/DDBJ whole genome shotgun (WGS) entry which is preliminary data.</text>
</comment>
<keyword evidence="5" id="KW-0862">Zinc</keyword>
<dbReference type="Pfam" id="PF16559">
    <property type="entry name" value="GIT_CC"/>
    <property type="match status" value="1"/>
</dbReference>
<evidence type="ECO:0000256" key="2">
    <source>
        <dbReference type="ARBA" id="ARBA00022723"/>
    </source>
</evidence>
<dbReference type="Gene3D" id="1.20.120.330">
    <property type="entry name" value="Nucleotidyltransferases domain 2"/>
    <property type="match status" value="1"/>
</dbReference>
<dbReference type="SUPFAM" id="SSF57863">
    <property type="entry name" value="ArfGap/RecO-like zinc finger"/>
    <property type="match status" value="1"/>
</dbReference>
<dbReference type="InterPro" id="IPR038508">
    <property type="entry name" value="ArfGAP_dom_sf"/>
</dbReference>
<dbReference type="Gene3D" id="1.10.220.150">
    <property type="entry name" value="Arf GTPase activating protein"/>
    <property type="match status" value="1"/>
</dbReference>
<protein>
    <submittedName>
        <fullName evidence="12">Glycerophosphoinositol permease</fullName>
    </submittedName>
</protein>
<dbReference type="SMART" id="SM00248">
    <property type="entry name" value="ANK"/>
    <property type="match status" value="3"/>
</dbReference>
<name>A0ABU7D3W0_9TELE</name>
<organism evidence="12 13">
    <name type="scientific">Characodon lateralis</name>
    <dbReference type="NCBI Taxonomy" id="208331"/>
    <lineage>
        <taxon>Eukaryota</taxon>
        <taxon>Metazoa</taxon>
        <taxon>Chordata</taxon>
        <taxon>Craniata</taxon>
        <taxon>Vertebrata</taxon>
        <taxon>Euteleostomi</taxon>
        <taxon>Actinopterygii</taxon>
        <taxon>Neopterygii</taxon>
        <taxon>Teleostei</taxon>
        <taxon>Neoteleostei</taxon>
        <taxon>Acanthomorphata</taxon>
        <taxon>Ovalentaria</taxon>
        <taxon>Atherinomorphae</taxon>
        <taxon>Cyprinodontiformes</taxon>
        <taxon>Goodeidae</taxon>
        <taxon>Characodon</taxon>
    </lineage>
</organism>
<dbReference type="Pfam" id="PF01412">
    <property type="entry name" value="ArfGap"/>
    <property type="match status" value="1"/>
</dbReference>
<evidence type="ECO:0000259" key="11">
    <source>
        <dbReference type="PROSITE" id="PS50115"/>
    </source>
</evidence>
<keyword evidence="1" id="KW-0343">GTPase activation</keyword>
<dbReference type="Proteomes" id="UP001352852">
    <property type="component" value="Unassembled WGS sequence"/>
</dbReference>
<dbReference type="InterPro" id="IPR022018">
    <property type="entry name" value="GIT1_C"/>
</dbReference>
<keyword evidence="4 9" id="KW-0863">Zinc-finger</keyword>
<dbReference type="PROSITE" id="PS50297">
    <property type="entry name" value="ANK_REP_REGION"/>
    <property type="match status" value="1"/>
</dbReference>
<dbReference type="PROSITE" id="PS50115">
    <property type="entry name" value="ARFGAP"/>
    <property type="match status" value="1"/>
</dbReference>
<dbReference type="Gene3D" id="1.25.40.20">
    <property type="entry name" value="Ankyrin repeat-containing domain"/>
    <property type="match status" value="1"/>
</dbReference>
<evidence type="ECO:0000256" key="6">
    <source>
        <dbReference type="ARBA" id="ARBA00023043"/>
    </source>
</evidence>
<feature type="repeat" description="ANK" evidence="8">
    <location>
        <begin position="148"/>
        <end position="180"/>
    </location>
</feature>
<reference evidence="12 13" key="1">
    <citation type="submission" date="2021-06" db="EMBL/GenBank/DDBJ databases">
        <authorList>
            <person name="Palmer J.M."/>
        </authorList>
    </citation>
    <scope>NUCLEOTIDE SEQUENCE [LARGE SCALE GENOMIC DNA]</scope>
    <source>
        <strain evidence="12 13">CL_MEX2019</strain>
        <tissue evidence="12">Muscle</tissue>
    </source>
</reference>
<gene>
    <name evidence="12" type="primary">GIT2_1</name>
    <name evidence="12" type="ORF">CHARACLAT_003756</name>
</gene>
<sequence length="706" mass="78645">PRWASVNRGVLICDECCSVHRSLGRHSSQVRHLTHSTWPPTQLQMVQTLNSNGANSIWEHSLLDPASVMSGKRKANPQDKLLPNKSEFIRAKYQMLAFVLRVPCRDDDTSTAKDLSKQLHSSVRTGNLETCLRLLSLGAQANFFHPEKGNTPLHVAVRAGQVSQAELLTVYGADPGALDNNGKTPIDYAREVGHSDLADRLVEIQYELTDRLAFYLCGRKPDHKNGEHFIVPQMADRNVSADLTELAKAAKRKLQSLSNHLFEELAMDVYDEVDRRETDAVWLATQNHSTLVTETTLVPFLPVNPEYSSTRNQGRQKLARFNAHEFATLVIDILSDAKRRQQGNSVGSPKDNVELILKGVAVRHSSDYDSVASDEDTDQELPSSKGDRTKSLDSDLSDGPITMHEYMEVKTALTTSEAKIQQLLKANDNLNDELRLMQKKLQSLQSENTSLRRQVTTNVYQTPSSTDYPDPSSPSSLKRRQSARASRPMSMYETGSGLKPYLSKGETPYPEEGLPSLQPFSPHTSKLETQSSVPESDYDNTFNDSEMDDSGFGRRGRLRSSGWLGEGSSIPELDDLEMEPDPTLPSTEDVIRKTEQITKNIQELLRAAQDNKHDSFLPCSERIHVAVTEMAALFPKRPRSETVRGSLRLLTTSACRLQNECRKAAPLDGCSGPDMQLVTQQVIQCAYDIAKAAKQLVTITTKENTN</sequence>
<dbReference type="Pfam" id="PF12796">
    <property type="entry name" value="Ank_2"/>
    <property type="match status" value="1"/>
</dbReference>
<keyword evidence="7" id="KW-0175">Coiled coil</keyword>
<dbReference type="InterPro" id="IPR002110">
    <property type="entry name" value="Ankyrin_rpt"/>
</dbReference>
<evidence type="ECO:0000313" key="13">
    <source>
        <dbReference type="Proteomes" id="UP001352852"/>
    </source>
</evidence>
<dbReference type="Gene3D" id="1.20.5.170">
    <property type="match status" value="1"/>
</dbReference>
<feature type="compositionally biased region" description="Low complexity" evidence="10">
    <location>
        <begin position="462"/>
        <end position="476"/>
    </location>
</feature>
<dbReference type="InterPro" id="IPR037278">
    <property type="entry name" value="ARFGAP/RecO"/>
</dbReference>
<evidence type="ECO:0000256" key="10">
    <source>
        <dbReference type="SAM" id="MobiDB-lite"/>
    </source>
</evidence>
<dbReference type="SMART" id="SM00555">
    <property type="entry name" value="GIT"/>
    <property type="match status" value="2"/>
</dbReference>
<evidence type="ECO:0000313" key="12">
    <source>
        <dbReference type="EMBL" id="MED6269837.1"/>
    </source>
</evidence>
<feature type="region of interest" description="Disordered" evidence="10">
    <location>
        <begin position="444"/>
        <end position="586"/>
    </location>
</feature>
<proteinExistence type="predicted"/>